<sequence length="263" mass="29228">MPFQYRKVLVVGASSGIGEALASKFVSEGSKVIVVGRRRENLDKFVSSHGADKSTALTFDITDLAGIPKFAESVAKDHRDLDCVFINSGIQRGFNFADPSSVDLSLLETELTTNYTSYIHLTMAFLPYLQKQANGGAFMYTTSGLAIVPLLRCPNYCASKAALHHWILCLRQQLKDASENIKVYEIFPPAVQTELHDEKHQPDIKNGRQIGMPLKDFTEEAYAGLAAGHEEVAVEAAKRWHDAVETPRQEAFHKMTAMMKQHK</sequence>
<comment type="caution">
    <text evidence="4">The sequence shown here is derived from an EMBL/GenBank/DDBJ whole genome shotgun (WGS) entry which is preliminary data.</text>
</comment>
<dbReference type="Pfam" id="PF00106">
    <property type="entry name" value="adh_short"/>
    <property type="match status" value="1"/>
</dbReference>
<dbReference type="InterPro" id="IPR036291">
    <property type="entry name" value="NAD(P)-bd_dom_sf"/>
</dbReference>
<reference evidence="4 5" key="1">
    <citation type="submission" date="2017-06" db="EMBL/GenBank/DDBJ databases">
        <title>Draft genome sequence of a variant of Elsinoe murrayae.</title>
        <authorList>
            <person name="Cheng Q."/>
        </authorList>
    </citation>
    <scope>NUCLEOTIDE SEQUENCE [LARGE SCALE GENOMIC DNA]</scope>
    <source>
        <strain evidence="4 5">CQ-2017a</strain>
    </source>
</reference>
<dbReference type="Proteomes" id="UP000243797">
    <property type="component" value="Unassembled WGS sequence"/>
</dbReference>
<dbReference type="PROSITE" id="PS00061">
    <property type="entry name" value="ADH_SHORT"/>
    <property type="match status" value="1"/>
</dbReference>
<dbReference type="InterPro" id="IPR002347">
    <property type="entry name" value="SDR_fam"/>
</dbReference>
<keyword evidence="2" id="KW-0521">NADP</keyword>
<dbReference type="AlphaFoldDB" id="A0A2K1QZ32"/>
<evidence type="ECO:0000313" key="4">
    <source>
        <dbReference type="EMBL" id="PNS20314.1"/>
    </source>
</evidence>
<accession>A0A2K1QZ32</accession>
<name>A0A2K1QZ32_9PEZI</name>
<dbReference type="OrthoDB" id="37659at2759"/>
<protein>
    <submittedName>
        <fullName evidence="4">Zinc-type alcohol dehydrogenase-like protein</fullName>
    </submittedName>
</protein>
<proteinExistence type="inferred from homology"/>
<dbReference type="Gene3D" id="3.40.50.720">
    <property type="entry name" value="NAD(P)-binding Rossmann-like Domain"/>
    <property type="match status" value="1"/>
</dbReference>
<dbReference type="SUPFAM" id="SSF51735">
    <property type="entry name" value="NAD(P)-binding Rossmann-fold domains"/>
    <property type="match status" value="1"/>
</dbReference>
<comment type="similarity">
    <text evidence="1">Belongs to the short-chain dehydrogenases/reductases (SDR) family.</text>
</comment>
<evidence type="ECO:0000313" key="5">
    <source>
        <dbReference type="Proteomes" id="UP000243797"/>
    </source>
</evidence>
<evidence type="ECO:0000256" key="1">
    <source>
        <dbReference type="ARBA" id="ARBA00006484"/>
    </source>
</evidence>
<dbReference type="STRING" id="2082308.A0A2K1QZ32"/>
<dbReference type="GO" id="GO:0016491">
    <property type="term" value="F:oxidoreductase activity"/>
    <property type="evidence" value="ECO:0007669"/>
    <property type="project" value="UniProtKB-KW"/>
</dbReference>
<evidence type="ECO:0000256" key="3">
    <source>
        <dbReference type="ARBA" id="ARBA00023002"/>
    </source>
</evidence>
<gene>
    <name evidence="4" type="ORF">CAC42_5764</name>
</gene>
<dbReference type="PANTHER" id="PTHR43669:SF11">
    <property type="entry name" value="SHORT-CHAIN DEHYDROGENASE_OXIDOREDUCTASE"/>
    <property type="match status" value="1"/>
</dbReference>
<dbReference type="PRINTS" id="PR00081">
    <property type="entry name" value="GDHRDH"/>
</dbReference>
<evidence type="ECO:0000256" key="2">
    <source>
        <dbReference type="ARBA" id="ARBA00022857"/>
    </source>
</evidence>
<keyword evidence="5" id="KW-1185">Reference proteome</keyword>
<dbReference type="PANTHER" id="PTHR43669">
    <property type="entry name" value="5-KETO-D-GLUCONATE 5-REDUCTASE"/>
    <property type="match status" value="1"/>
</dbReference>
<dbReference type="InterPro" id="IPR020904">
    <property type="entry name" value="Sc_DH/Rdtase_CS"/>
</dbReference>
<organism evidence="4 5">
    <name type="scientific">Sphaceloma murrayae</name>
    <dbReference type="NCBI Taxonomy" id="2082308"/>
    <lineage>
        <taxon>Eukaryota</taxon>
        <taxon>Fungi</taxon>
        <taxon>Dikarya</taxon>
        <taxon>Ascomycota</taxon>
        <taxon>Pezizomycotina</taxon>
        <taxon>Dothideomycetes</taxon>
        <taxon>Dothideomycetidae</taxon>
        <taxon>Myriangiales</taxon>
        <taxon>Elsinoaceae</taxon>
        <taxon>Sphaceloma</taxon>
    </lineage>
</organism>
<dbReference type="InParanoid" id="A0A2K1QZ32"/>
<keyword evidence="3" id="KW-0560">Oxidoreductase</keyword>
<dbReference type="EMBL" id="NKHZ01000025">
    <property type="protein sequence ID" value="PNS20314.1"/>
    <property type="molecule type" value="Genomic_DNA"/>
</dbReference>